<proteinExistence type="predicted"/>
<evidence type="ECO:0000313" key="2">
    <source>
        <dbReference type="EMBL" id="KAJ5210224.1"/>
    </source>
</evidence>
<accession>A0A9W9MZ37</accession>
<gene>
    <name evidence="2" type="ORF">N7472_000363</name>
</gene>
<organism evidence="2 3">
    <name type="scientific">Penicillium cf. griseofulvum</name>
    <dbReference type="NCBI Taxonomy" id="2972120"/>
    <lineage>
        <taxon>Eukaryota</taxon>
        <taxon>Fungi</taxon>
        <taxon>Dikarya</taxon>
        <taxon>Ascomycota</taxon>
        <taxon>Pezizomycotina</taxon>
        <taxon>Eurotiomycetes</taxon>
        <taxon>Eurotiomycetidae</taxon>
        <taxon>Eurotiales</taxon>
        <taxon>Aspergillaceae</taxon>
        <taxon>Penicillium</taxon>
    </lineage>
</organism>
<dbReference type="Pfam" id="PF22942">
    <property type="entry name" value="DUF7025"/>
    <property type="match status" value="1"/>
</dbReference>
<comment type="caution">
    <text evidence="2">The sequence shown here is derived from an EMBL/GenBank/DDBJ whole genome shotgun (WGS) entry which is preliminary data.</text>
</comment>
<keyword evidence="3" id="KW-1185">Reference proteome</keyword>
<dbReference type="PANTHER" id="PTHR46411">
    <property type="entry name" value="FAMILY ATPASE, PUTATIVE-RELATED"/>
    <property type="match status" value="1"/>
</dbReference>
<feature type="domain" description="DUF7025" evidence="1">
    <location>
        <begin position="176"/>
        <end position="256"/>
    </location>
</feature>
<dbReference type="OrthoDB" id="10042665at2759"/>
<evidence type="ECO:0000313" key="3">
    <source>
        <dbReference type="Proteomes" id="UP001150879"/>
    </source>
</evidence>
<dbReference type="InterPro" id="IPR054289">
    <property type="entry name" value="DUF7025"/>
</dbReference>
<feature type="non-terminal residue" evidence="2">
    <location>
        <position position="467"/>
    </location>
</feature>
<dbReference type="PANTHER" id="PTHR46411:SF3">
    <property type="entry name" value="AAA+ ATPASE DOMAIN-CONTAINING PROTEIN"/>
    <property type="match status" value="1"/>
</dbReference>
<dbReference type="Proteomes" id="UP001150879">
    <property type="component" value="Unassembled WGS sequence"/>
</dbReference>
<sequence>SLTPPNSPTNSLATVEDLKQLYKVLKKDYSQLGPDVVHLKQLLVKLIDNNNKQKENVDLESPICTTPDDFKSYRNDKEVYKYKIAELTKTSNNLDDYAKYIFVIRERINRRSDKVVLFIDIKSEGLRDILREVLYDIKAVSLIEDKLSIEQNILFYFLRELDRYTENIDSNSDYKSALFKPGCYIYTIYISTKEPRYIVFDAGEEIIENNETWLNLECRFLNYNGVKFGEAGIFLRVAKFRGLKPIESLKAFPLYYRLNYDIFFINKGKAIKVNINSRVVVDAPNYSRPLLRDIRVKDKVRIAVFDISIILIEGYKREKGKIRDIWCPANIILVEYTVSALRDVDWLPRSFDYLKIPLETKTILLLLAKTRLGIIPTVPFDDYIGKASILLRLPNLTYTSGLPGVGKTFTVKVTSEYFKLPLYSIRQTRPTIIKEDELRRLESLELNRREIKNIVTIVYALAKADFN</sequence>
<reference evidence="2" key="2">
    <citation type="journal article" date="2023" name="IMA Fungus">
        <title>Comparative genomic study of the Penicillium genus elucidates a diverse pangenome and 15 lateral gene transfer events.</title>
        <authorList>
            <person name="Petersen C."/>
            <person name="Sorensen T."/>
            <person name="Nielsen M.R."/>
            <person name="Sondergaard T.E."/>
            <person name="Sorensen J.L."/>
            <person name="Fitzpatrick D.A."/>
            <person name="Frisvad J.C."/>
            <person name="Nielsen K.L."/>
        </authorList>
    </citation>
    <scope>NUCLEOTIDE SEQUENCE</scope>
    <source>
        <strain evidence="2">IBT 16849</strain>
    </source>
</reference>
<protein>
    <recommendedName>
        <fullName evidence="1">DUF7025 domain-containing protein</fullName>
    </recommendedName>
</protein>
<name>A0A9W9MZ37_9EURO</name>
<evidence type="ECO:0000259" key="1">
    <source>
        <dbReference type="Pfam" id="PF22942"/>
    </source>
</evidence>
<reference evidence="2" key="1">
    <citation type="submission" date="2022-11" db="EMBL/GenBank/DDBJ databases">
        <authorList>
            <person name="Petersen C."/>
        </authorList>
    </citation>
    <scope>NUCLEOTIDE SEQUENCE</scope>
    <source>
        <strain evidence="2">IBT 16849</strain>
    </source>
</reference>
<dbReference type="AlphaFoldDB" id="A0A9W9MZ37"/>
<dbReference type="EMBL" id="JAPQKP010000001">
    <property type="protein sequence ID" value="KAJ5210224.1"/>
    <property type="molecule type" value="Genomic_DNA"/>
</dbReference>